<evidence type="ECO:0000313" key="1">
    <source>
        <dbReference type="EMBL" id="MCM5680563.1"/>
    </source>
</evidence>
<sequence length="131" mass="14919">MLAFDALRALQAQDDHIASDPYPALASAYLELRESKGTHAYRQNRIDRQHSYILMYPITFDPHPLAAAGWSLTMLQKDNRQFSREEISTALGEALQQTGWSSQISAIGHHSEDKAKEEYLRVVKENLEFSL</sequence>
<comment type="caution">
    <text evidence="1">The sequence shown here is derived from an EMBL/GenBank/DDBJ whole genome shotgun (WGS) entry which is preliminary data.</text>
</comment>
<keyword evidence="2" id="KW-1185">Reference proteome</keyword>
<accession>A0ABT0YPH0</accession>
<proteinExistence type="predicted"/>
<gene>
    <name evidence="1" type="ORF">M8A51_13605</name>
</gene>
<reference evidence="1" key="1">
    <citation type="submission" date="2022-05" db="EMBL/GenBank/DDBJ databases">
        <title>Schlegelella sp. nov., isolated from mangrove soil.</title>
        <authorList>
            <person name="Liu Y."/>
            <person name="Ge X."/>
            <person name="Liu W."/>
        </authorList>
    </citation>
    <scope>NUCLEOTIDE SEQUENCE</scope>
    <source>
        <strain evidence="1">S2-27</strain>
    </source>
</reference>
<dbReference type="RefSeq" id="WP_251779015.1">
    <property type="nucleotide sequence ID" value="NZ_JAMKFE010000007.1"/>
</dbReference>
<dbReference type="Proteomes" id="UP001165541">
    <property type="component" value="Unassembled WGS sequence"/>
</dbReference>
<name>A0ABT0YPH0_9BURK</name>
<organism evidence="1 2">
    <name type="scientific">Caldimonas mangrovi</name>
    <dbReference type="NCBI Taxonomy" id="2944811"/>
    <lineage>
        <taxon>Bacteria</taxon>
        <taxon>Pseudomonadati</taxon>
        <taxon>Pseudomonadota</taxon>
        <taxon>Betaproteobacteria</taxon>
        <taxon>Burkholderiales</taxon>
        <taxon>Sphaerotilaceae</taxon>
        <taxon>Caldimonas</taxon>
    </lineage>
</organism>
<dbReference type="EMBL" id="JAMKFE010000007">
    <property type="protein sequence ID" value="MCM5680563.1"/>
    <property type="molecule type" value="Genomic_DNA"/>
</dbReference>
<protein>
    <submittedName>
        <fullName evidence="1">Uncharacterized protein</fullName>
    </submittedName>
</protein>
<evidence type="ECO:0000313" key="2">
    <source>
        <dbReference type="Proteomes" id="UP001165541"/>
    </source>
</evidence>